<gene>
    <name evidence="11" type="ORF">J0S82_006576</name>
</gene>
<organism evidence="11 12">
    <name type="scientific">Galemys pyrenaicus</name>
    <name type="common">Iberian desman</name>
    <name type="synonym">Pyrenean desman</name>
    <dbReference type="NCBI Taxonomy" id="202257"/>
    <lineage>
        <taxon>Eukaryota</taxon>
        <taxon>Metazoa</taxon>
        <taxon>Chordata</taxon>
        <taxon>Craniata</taxon>
        <taxon>Vertebrata</taxon>
        <taxon>Euteleostomi</taxon>
        <taxon>Mammalia</taxon>
        <taxon>Eutheria</taxon>
        <taxon>Laurasiatheria</taxon>
        <taxon>Eulipotyphla</taxon>
        <taxon>Talpidae</taxon>
        <taxon>Galemys</taxon>
    </lineage>
</organism>
<dbReference type="GO" id="GO:0003677">
    <property type="term" value="F:DNA binding"/>
    <property type="evidence" value="ECO:0007669"/>
    <property type="project" value="InterPro"/>
</dbReference>
<dbReference type="GO" id="GO:0006360">
    <property type="term" value="P:transcription by RNA polymerase I"/>
    <property type="evidence" value="ECO:0007669"/>
    <property type="project" value="TreeGrafter"/>
</dbReference>
<reference evidence="11" key="1">
    <citation type="journal article" date="2021" name="Evol. Appl.">
        <title>The genome of the Pyrenean desman and the effects of bottlenecks and inbreeding on the genomic landscape of an endangered species.</title>
        <authorList>
            <person name="Escoda L."/>
            <person name="Castresana J."/>
        </authorList>
    </citation>
    <scope>NUCLEOTIDE SEQUENCE</scope>
    <source>
        <strain evidence="11">IBE-C5619</strain>
    </source>
</reference>
<evidence type="ECO:0000313" key="11">
    <source>
        <dbReference type="EMBL" id="KAG8515704.1"/>
    </source>
</evidence>
<feature type="compositionally biased region" description="Basic residues" evidence="10">
    <location>
        <begin position="178"/>
        <end position="199"/>
    </location>
</feature>
<dbReference type="GO" id="GO:0008270">
    <property type="term" value="F:zinc ion binding"/>
    <property type="evidence" value="ECO:0007669"/>
    <property type="project" value="InterPro"/>
</dbReference>
<name>A0A8J6AQW1_GALPY</name>
<comment type="subcellular location">
    <subcellularLocation>
        <location evidence="1">Nucleus</location>
    </subcellularLocation>
</comment>
<dbReference type="HAMAP" id="MF_00250">
    <property type="entry name" value="RNApol_arch_Rpo10"/>
    <property type="match status" value="1"/>
</dbReference>
<dbReference type="Proteomes" id="UP000700334">
    <property type="component" value="Unassembled WGS sequence"/>
</dbReference>
<comment type="function">
    <text evidence="8">DNA-dependent RNA polymerase catalyzes the transcription of DNA into RNA using the four ribonucleoside triphosphates as substrates. Common component of RNA polymerases I, II and III which synthesize ribosomal RNA precursors, mRNA precursors and many functional non-coding RNAs, and a small RNAs, such as 5S rRNA and tRNAs, respectively.</text>
</comment>
<dbReference type="GO" id="GO:0005736">
    <property type="term" value="C:RNA polymerase I complex"/>
    <property type="evidence" value="ECO:0007669"/>
    <property type="project" value="TreeGrafter"/>
</dbReference>
<keyword evidence="3 11" id="KW-0240">DNA-directed RNA polymerase</keyword>
<keyword evidence="5" id="KW-0862">Zinc</keyword>
<feature type="compositionally biased region" description="Low complexity" evidence="10">
    <location>
        <begin position="200"/>
        <end position="219"/>
    </location>
</feature>
<feature type="region of interest" description="Disordered" evidence="10">
    <location>
        <begin position="15"/>
        <end position="225"/>
    </location>
</feature>
<dbReference type="PROSITE" id="PS01112">
    <property type="entry name" value="RNA_POL_N_8KD"/>
    <property type="match status" value="1"/>
</dbReference>
<dbReference type="GO" id="GO:0003899">
    <property type="term" value="F:DNA-directed RNA polymerase activity"/>
    <property type="evidence" value="ECO:0007669"/>
    <property type="project" value="InterPro"/>
</dbReference>
<feature type="compositionally biased region" description="Low complexity" evidence="10">
    <location>
        <begin position="75"/>
        <end position="116"/>
    </location>
</feature>
<proteinExistence type="inferred from homology"/>
<dbReference type="GO" id="GO:0042797">
    <property type="term" value="P:tRNA transcription by RNA polymerase III"/>
    <property type="evidence" value="ECO:0007669"/>
    <property type="project" value="TreeGrafter"/>
</dbReference>
<dbReference type="EMBL" id="JAGFMF010011698">
    <property type="protein sequence ID" value="KAG8515704.1"/>
    <property type="molecule type" value="Genomic_DNA"/>
</dbReference>
<sequence length="301" mass="30973">MSGLDPASWASTAELGLAGAANSPHWGHREQRRGRPVTARASALGAEGPTPVAPHSGSTDRLQAGRPRPAGPGGAAAIAPGPAPHGAAAGRGRRGPCAPALPPAARYLRAAAPSARGCQPAGTRNAKHRPERARPPPDAVAGLYQGGGRGRLPLRPSPGAPLRSEGPRRRGPAAGGGGRRRAAAAGRGARRGRAARARRPPLVGAPGRVARGGARGAQKAARRRGARTRAGAAAMIIPVRCFTCGKIVGNKWEAYLGLLQAEYTEGDALDALGLKRYCCRRMLLAHVDLIEKLLNYAPLEK</sequence>
<evidence type="ECO:0000256" key="9">
    <source>
        <dbReference type="ARBA" id="ARBA00078853"/>
    </source>
</evidence>
<comment type="similarity">
    <text evidence="7">Belongs to the archaeal Rpo10/eukaryotic RPB10 RNA polymerase subunit family.</text>
</comment>
<evidence type="ECO:0000256" key="3">
    <source>
        <dbReference type="ARBA" id="ARBA00022478"/>
    </source>
</evidence>
<dbReference type="PANTHER" id="PTHR23431:SF11">
    <property type="entry name" value="DNA-DIRECTED RNA POLYMERASES I, II, AND III SUBUNIT RPABC5"/>
    <property type="match status" value="1"/>
</dbReference>
<dbReference type="GO" id="GO:0005665">
    <property type="term" value="C:RNA polymerase II, core complex"/>
    <property type="evidence" value="ECO:0007669"/>
    <property type="project" value="TreeGrafter"/>
</dbReference>
<dbReference type="Pfam" id="PF01194">
    <property type="entry name" value="RNA_pol_N"/>
    <property type="match status" value="1"/>
</dbReference>
<evidence type="ECO:0000313" key="12">
    <source>
        <dbReference type="Proteomes" id="UP000700334"/>
    </source>
</evidence>
<dbReference type="PANTHER" id="PTHR23431">
    <property type="entry name" value="DNA-DIRECTED RNA POLYMERASES I, II, AND III SUBUNIT RPABC5 FAMILY MEMBER"/>
    <property type="match status" value="1"/>
</dbReference>
<dbReference type="SUPFAM" id="SSF46924">
    <property type="entry name" value="RNA polymerase subunit RPB10"/>
    <property type="match status" value="1"/>
</dbReference>
<dbReference type="InterPro" id="IPR023580">
    <property type="entry name" value="RNA_pol_su_RPB10"/>
</dbReference>
<evidence type="ECO:0000256" key="10">
    <source>
        <dbReference type="SAM" id="MobiDB-lite"/>
    </source>
</evidence>
<protein>
    <recommendedName>
        <fullName evidence="2">DNA-directed RNA polymerases I, II, and III subunit RPABC5</fullName>
    </recommendedName>
    <alternativeName>
        <fullName evidence="9">DNA-directed RNA polymerase III subunit L</fullName>
    </alternativeName>
</protein>
<dbReference type="NCBIfam" id="NF003089">
    <property type="entry name" value="PRK04016.1"/>
    <property type="match status" value="1"/>
</dbReference>
<dbReference type="Gene3D" id="1.10.10.60">
    <property type="entry name" value="Homeodomain-like"/>
    <property type="match status" value="1"/>
</dbReference>
<evidence type="ECO:0000256" key="6">
    <source>
        <dbReference type="ARBA" id="ARBA00023163"/>
    </source>
</evidence>
<dbReference type="OrthoDB" id="10258858at2759"/>
<dbReference type="FunFam" id="1.10.10.60:FF:000024">
    <property type="entry name" value="DNA-directed RNA polymerases I, II, and III subunit"/>
    <property type="match status" value="1"/>
</dbReference>
<dbReference type="AlphaFoldDB" id="A0A8J6AQW1"/>
<comment type="caution">
    <text evidence="11">The sequence shown here is derived from an EMBL/GenBank/DDBJ whole genome shotgun (WGS) entry which is preliminary data.</text>
</comment>
<dbReference type="InterPro" id="IPR000268">
    <property type="entry name" value="RPABC5/Rpb10"/>
</dbReference>
<dbReference type="GO" id="GO:0005666">
    <property type="term" value="C:RNA polymerase III complex"/>
    <property type="evidence" value="ECO:0007669"/>
    <property type="project" value="TreeGrafter"/>
</dbReference>
<keyword evidence="6" id="KW-0804">Transcription</keyword>
<evidence type="ECO:0000256" key="1">
    <source>
        <dbReference type="ARBA" id="ARBA00004123"/>
    </source>
</evidence>
<keyword evidence="4" id="KW-0479">Metal-binding</keyword>
<dbReference type="InterPro" id="IPR020789">
    <property type="entry name" value="RNA_pol_suN_Zn-BS"/>
</dbReference>
<evidence type="ECO:0000256" key="8">
    <source>
        <dbReference type="ARBA" id="ARBA00054640"/>
    </source>
</evidence>
<evidence type="ECO:0000256" key="2">
    <source>
        <dbReference type="ARBA" id="ARBA00020813"/>
    </source>
</evidence>
<evidence type="ECO:0000256" key="4">
    <source>
        <dbReference type="ARBA" id="ARBA00022723"/>
    </source>
</evidence>
<accession>A0A8J6AQW1</accession>
<dbReference type="GO" id="GO:0006366">
    <property type="term" value="P:transcription by RNA polymerase II"/>
    <property type="evidence" value="ECO:0007669"/>
    <property type="project" value="TreeGrafter"/>
</dbReference>
<evidence type="ECO:0000256" key="5">
    <source>
        <dbReference type="ARBA" id="ARBA00022833"/>
    </source>
</evidence>
<evidence type="ECO:0000256" key="7">
    <source>
        <dbReference type="ARBA" id="ARBA00025720"/>
    </source>
</evidence>
<keyword evidence="12" id="KW-1185">Reference proteome</keyword>